<dbReference type="AlphaFoldDB" id="A0A940DSW3"/>
<dbReference type="SUPFAM" id="SSF53067">
    <property type="entry name" value="Actin-like ATPase domain"/>
    <property type="match status" value="2"/>
</dbReference>
<sequence>MDLIIESGATKTDICLIDGGRSVHYRTSGINFAIMDMNTVSLVLRDAVSHLNGIACKDVAELVCRVHFYGAGLLGGGTQAVEMLQGIFHSADIEAESDLVAAARAVCGSEPGIAAVLGTGSNSCLYDGRSVVKNVRPCGYVFGDYGSGNALGRAFLSDYFQGLVPSWLACDFRMAYGLDYASAVAAVYQGDAPARYLASFAPYVLSVARGHGHDGRECDEDSRRYAVLLIKDNFRTFIGRCLKQYDTSAYGVGAVGSFGYAAGDFFLETAREENVRVVRILRTPMDGLAEYHKAHVQ</sequence>
<name>A0A940DSW3_9BACT</name>
<proteinExistence type="predicted"/>
<evidence type="ECO:0000313" key="2">
    <source>
        <dbReference type="Proteomes" id="UP000725002"/>
    </source>
</evidence>
<dbReference type="Gene3D" id="1.10.720.160">
    <property type="match status" value="1"/>
</dbReference>
<evidence type="ECO:0008006" key="3">
    <source>
        <dbReference type="Google" id="ProtNLM"/>
    </source>
</evidence>
<comment type="caution">
    <text evidence="1">The sequence shown here is derived from an EMBL/GenBank/DDBJ whole genome shotgun (WGS) entry which is preliminary data.</text>
</comment>
<gene>
    <name evidence="1" type="ORF">IAB75_08535</name>
</gene>
<dbReference type="InterPro" id="IPR043129">
    <property type="entry name" value="ATPase_NBD"/>
</dbReference>
<organism evidence="1 2">
    <name type="scientific">Candidatus Cryptobacteroides avicola</name>
    <dbReference type="NCBI Taxonomy" id="2840757"/>
    <lineage>
        <taxon>Bacteria</taxon>
        <taxon>Pseudomonadati</taxon>
        <taxon>Bacteroidota</taxon>
        <taxon>Bacteroidia</taxon>
        <taxon>Bacteroidales</taxon>
        <taxon>Candidatus Cryptobacteroides</taxon>
    </lineage>
</organism>
<evidence type="ECO:0000313" key="1">
    <source>
        <dbReference type="EMBL" id="MBO8484142.1"/>
    </source>
</evidence>
<reference evidence="1" key="2">
    <citation type="journal article" date="2021" name="PeerJ">
        <title>Extensive microbial diversity within the chicken gut microbiome revealed by metagenomics and culture.</title>
        <authorList>
            <person name="Gilroy R."/>
            <person name="Ravi A."/>
            <person name="Getino M."/>
            <person name="Pursley I."/>
            <person name="Horton D.L."/>
            <person name="Alikhan N.F."/>
            <person name="Baker D."/>
            <person name="Gharbi K."/>
            <person name="Hall N."/>
            <person name="Watson M."/>
            <person name="Adriaenssens E.M."/>
            <person name="Foster-Nyarko E."/>
            <person name="Jarju S."/>
            <person name="Secka A."/>
            <person name="Antonio M."/>
            <person name="Oren A."/>
            <person name="Chaudhuri R.R."/>
            <person name="La Ragione R."/>
            <person name="Hildebrand F."/>
            <person name="Pallen M.J."/>
        </authorList>
    </citation>
    <scope>NUCLEOTIDE SEQUENCE</scope>
    <source>
        <strain evidence="1">G3-8215</strain>
    </source>
</reference>
<reference evidence="1" key="1">
    <citation type="submission" date="2020-10" db="EMBL/GenBank/DDBJ databases">
        <authorList>
            <person name="Gilroy R."/>
        </authorList>
    </citation>
    <scope>NUCLEOTIDE SEQUENCE</scope>
    <source>
        <strain evidence="1">G3-8215</strain>
    </source>
</reference>
<dbReference type="EMBL" id="JADILV010000058">
    <property type="protein sequence ID" value="MBO8484142.1"/>
    <property type="molecule type" value="Genomic_DNA"/>
</dbReference>
<protein>
    <recommendedName>
        <fullName evidence="3">ATPase</fullName>
    </recommendedName>
</protein>
<accession>A0A940DSW3</accession>
<dbReference type="Proteomes" id="UP000725002">
    <property type="component" value="Unassembled WGS sequence"/>
</dbReference>
<dbReference type="Gene3D" id="3.30.420.40">
    <property type="match status" value="2"/>
</dbReference>